<proteinExistence type="inferred from homology"/>
<evidence type="ECO:0000313" key="8">
    <source>
        <dbReference type="EMBL" id="TCW38535.1"/>
    </source>
</evidence>
<keyword evidence="5" id="KW-1133">Transmembrane helix</keyword>
<dbReference type="SMART" id="SM00304">
    <property type="entry name" value="HAMP"/>
    <property type="match status" value="2"/>
</dbReference>
<dbReference type="AlphaFoldDB" id="A0A4R4AHC6"/>
<dbReference type="PANTHER" id="PTHR32089">
    <property type="entry name" value="METHYL-ACCEPTING CHEMOTAXIS PROTEIN MCPB"/>
    <property type="match status" value="1"/>
</dbReference>
<evidence type="ECO:0000256" key="3">
    <source>
        <dbReference type="ARBA" id="ARBA00029447"/>
    </source>
</evidence>
<gene>
    <name evidence="8" type="ORF">EDC29_102431</name>
</gene>
<dbReference type="InterPro" id="IPR004089">
    <property type="entry name" value="MCPsignal_dom"/>
</dbReference>
<protein>
    <submittedName>
        <fullName evidence="8">Methyl-accepting chemotaxis protein</fullName>
    </submittedName>
</protein>
<evidence type="ECO:0000256" key="4">
    <source>
        <dbReference type="PROSITE-ProRule" id="PRU00284"/>
    </source>
</evidence>
<evidence type="ECO:0000256" key="2">
    <source>
        <dbReference type="ARBA" id="ARBA00023224"/>
    </source>
</evidence>
<keyword evidence="5" id="KW-0472">Membrane</keyword>
<dbReference type="PROSITE" id="PS50885">
    <property type="entry name" value="HAMP"/>
    <property type="match status" value="1"/>
</dbReference>
<evidence type="ECO:0000259" key="6">
    <source>
        <dbReference type="PROSITE" id="PS50111"/>
    </source>
</evidence>
<keyword evidence="2 4" id="KW-0807">Transducer</keyword>
<dbReference type="GO" id="GO:0006935">
    <property type="term" value="P:chemotaxis"/>
    <property type="evidence" value="ECO:0007669"/>
    <property type="project" value="InterPro"/>
</dbReference>
<comment type="subcellular location">
    <subcellularLocation>
        <location evidence="1">Membrane</location>
    </subcellularLocation>
</comment>
<dbReference type="CDD" id="cd06225">
    <property type="entry name" value="HAMP"/>
    <property type="match status" value="1"/>
</dbReference>
<dbReference type="GO" id="GO:0016020">
    <property type="term" value="C:membrane"/>
    <property type="evidence" value="ECO:0007669"/>
    <property type="project" value="UniProtKB-SubCell"/>
</dbReference>
<dbReference type="Proteomes" id="UP000295247">
    <property type="component" value="Unassembled WGS sequence"/>
</dbReference>
<accession>A0A4R4AHC6</accession>
<dbReference type="FunFam" id="1.10.287.950:FF:000001">
    <property type="entry name" value="Methyl-accepting chemotaxis sensory transducer"/>
    <property type="match status" value="1"/>
</dbReference>
<dbReference type="SMART" id="SM00283">
    <property type="entry name" value="MA"/>
    <property type="match status" value="1"/>
</dbReference>
<evidence type="ECO:0000313" key="9">
    <source>
        <dbReference type="Proteomes" id="UP000295247"/>
    </source>
</evidence>
<comment type="caution">
    <text evidence="8">The sequence shown here is derived from an EMBL/GenBank/DDBJ whole genome shotgun (WGS) entry which is preliminary data.</text>
</comment>
<dbReference type="Gene3D" id="1.10.287.950">
    <property type="entry name" value="Methyl-accepting chemotaxis protein"/>
    <property type="match status" value="1"/>
</dbReference>
<dbReference type="GO" id="GO:0007165">
    <property type="term" value="P:signal transduction"/>
    <property type="evidence" value="ECO:0007669"/>
    <property type="project" value="UniProtKB-KW"/>
</dbReference>
<sequence>MTSGLKTKLNLALILVVSVVLVSYGVWDVMRVEATETARQQHDITAAFERLETGLPKPLWDFAMATVDDILRGEMGHPAIVAVAVEGVDGEFVAGFSARPEVASIERMPQPEGVDVVSRELVYTGNGLENPLGRVSLFVSPEPLRQAVHEALVRNVLIVLVLNLVLVVSVSFALTRLVLKPLAGILTRVRDIAEGEGDLSKQVESDRADELGELAQALNRFIGSIREIVIEVETVIGGLSGTAQRTSDTAGDLSRQLAQQQEDLYMLTTALNEFSATADEVARNAALVAEAGEEAGTRAGSGLDQVRAANLSNGELAESVDQAADVIGELRQSTEAITGILDVICGIADQTNLLALNAAIEAARAGEAGRGFAVVADEVRVLSQRTQESTTQIQETIAGLQRRTEQAVSAMEAGRAKSRHSVDQASAAGQAFEEIDAAIKRIIEMMSSVATAAEQQSATVAEIERNVGNIQQVHERTVAASQTTSDSGEGLAASVTRLRALFGKFRL</sequence>
<dbReference type="PANTHER" id="PTHR32089:SF112">
    <property type="entry name" value="LYSOZYME-LIKE PROTEIN-RELATED"/>
    <property type="match status" value="1"/>
</dbReference>
<dbReference type="CDD" id="cd11386">
    <property type="entry name" value="MCP_signal"/>
    <property type="match status" value="1"/>
</dbReference>
<evidence type="ECO:0000256" key="1">
    <source>
        <dbReference type="ARBA" id="ARBA00004370"/>
    </source>
</evidence>
<dbReference type="GO" id="GO:0004888">
    <property type="term" value="F:transmembrane signaling receptor activity"/>
    <property type="evidence" value="ECO:0007669"/>
    <property type="project" value="InterPro"/>
</dbReference>
<feature type="transmembrane region" description="Helical" evidence="5">
    <location>
        <begin position="9"/>
        <end position="27"/>
    </location>
</feature>
<dbReference type="SUPFAM" id="SSF58104">
    <property type="entry name" value="Methyl-accepting chemotaxis protein (MCP) signaling domain"/>
    <property type="match status" value="1"/>
</dbReference>
<dbReference type="InterPro" id="IPR004090">
    <property type="entry name" value="Chemotax_Me-accpt_rcpt"/>
</dbReference>
<comment type="similarity">
    <text evidence="3">Belongs to the methyl-accepting chemotaxis (MCP) protein family.</text>
</comment>
<feature type="transmembrane region" description="Helical" evidence="5">
    <location>
        <begin position="156"/>
        <end position="179"/>
    </location>
</feature>
<dbReference type="PRINTS" id="PR00260">
    <property type="entry name" value="CHEMTRNSDUCR"/>
</dbReference>
<name>A0A4R4AHC6_MARGR</name>
<reference evidence="8 9" key="1">
    <citation type="submission" date="2019-03" db="EMBL/GenBank/DDBJ databases">
        <title>Genomic Encyclopedia of Type Strains, Phase IV (KMG-IV): sequencing the most valuable type-strain genomes for metagenomic binning, comparative biology and taxonomic classification.</title>
        <authorList>
            <person name="Goeker M."/>
        </authorList>
    </citation>
    <scope>NUCLEOTIDE SEQUENCE [LARGE SCALE GENOMIC DNA]</scope>
    <source>
        <strain evidence="8 9">DSM 203</strain>
    </source>
</reference>
<dbReference type="Pfam" id="PF00015">
    <property type="entry name" value="MCPsignal"/>
    <property type="match status" value="1"/>
</dbReference>
<evidence type="ECO:0000259" key="7">
    <source>
        <dbReference type="PROSITE" id="PS50885"/>
    </source>
</evidence>
<organism evidence="8 9">
    <name type="scientific">Marichromatium gracile</name>
    <name type="common">Chromatium gracile</name>
    <dbReference type="NCBI Taxonomy" id="1048"/>
    <lineage>
        <taxon>Bacteria</taxon>
        <taxon>Pseudomonadati</taxon>
        <taxon>Pseudomonadota</taxon>
        <taxon>Gammaproteobacteria</taxon>
        <taxon>Chromatiales</taxon>
        <taxon>Chromatiaceae</taxon>
        <taxon>Marichromatium</taxon>
    </lineage>
</organism>
<dbReference type="InterPro" id="IPR003660">
    <property type="entry name" value="HAMP_dom"/>
</dbReference>
<dbReference type="RefSeq" id="WP_165913437.1">
    <property type="nucleotide sequence ID" value="NZ_NRRH01000007.1"/>
</dbReference>
<keyword evidence="5" id="KW-0812">Transmembrane</keyword>
<dbReference type="Pfam" id="PF00672">
    <property type="entry name" value="HAMP"/>
    <property type="match status" value="1"/>
</dbReference>
<dbReference type="EMBL" id="SMDC01000002">
    <property type="protein sequence ID" value="TCW38535.1"/>
    <property type="molecule type" value="Genomic_DNA"/>
</dbReference>
<evidence type="ECO:0000256" key="5">
    <source>
        <dbReference type="SAM" id="Phobius"/>
    </source>
</evidence>
<dbReference type="PROSITE" id="PS50111">
    <property type="entry name" value="CHEMOTAXIS_TRANSDUC_2"/>
    <property type="match status" value="1"/>
</dbReference>
<feature type="domain" description="Methyl-accepting transducer" evidence="6">
    <location>
        <begin position="235"/>
        <end position="471"/>
    </location>
</feature>
<feature type="domain" description="HAMP" evidence="7">
    <location>
        <begin position="176"/>
        <end position="230"/>
    </location>
</feature>